<dbReference type="PANTHER" id="PTHR35795">
    <property type="entry name" value="SLR1885 PROTEIN"/>
    <property type="match status" value="1"/>
</dbReference>
<evidence type="ECO:0000256" key="4">
    <source>
        <dbReference type="ARBA" id="ARBA00022801"/>
    </source>
</evidence>
<evidence type="ECO:0000256" key="6">
    <source>
        <dbReference type="ARBA" id="ARBA00049417"/>
    </source>
</evidence>
<dbReference type="Proteomes" id="UP000641646">
    <property type="component" value="Unassembled WGS sequence"/>
</dbReference>
<dbReference type="InterPro" id="IPR006674">
    <property type="entry name" value="HD_domain"/>
</dbReference>
<reference evidence="8" key="2">
    <citation type="submission" date="2020-08" db="EMBL/GenBank/DDBJ databases">
        <authorList>
            <person name="Chen M."/>
            <person name="Teng W."/>
            <person name="Zhao L."/>
            <person name="Hu C."/>
            <person name="Zhou Y."/>
            <person name="Han B."/>
            <person name="Song L."/>
            <person name="Shu W."/>
        </authorList>
    </citation>
    <scope>NUCLEOTIDE SEQUENCE</scope>
    <source>
        <strain evidence="8">FACHB-1375</strain>
    </source>
</reference>
<dbReference type="InterPro" id="IPR051094">
    <property type="entry name" value="Diverse_Catalytic_Enzymes"/>
</dbReference>
<dbReference type="InterPro" id="IPR005249">
    <property type="entry name" value="YqeK"/>
</dbReference>
<reference evidence="8" key="1">
    <citation type="journal article" date="2015" name="ISME J.">
        <title>Draft Genome Sequence of Streptomyces incarnatus NRRL8089, which Produces the Nucleoside Antibiotic Sinefungin.</title>
        <authorList>
            <person name="Oshima K."/>
            <person name="Hattori M."/>
            <person name="Shimizu H."/>
            <person name="Fukuda K."/>
            <person name="Nemoto M."/>
            <person name="Inagaki K."/>
            <person name="Tamura T."/>
        </authorList>
    </citation>
    <scope>NUCLEOTIDE SEQUENCE</scope>
    <source>
        <strain evidence="8">FACHB-1375</strain>
    </source>
</reference>
<dbReference type="PANTHER" id="PTHR35795:SF1">
    <property type="entry name" value="BIS(5'-NUCLEOSYL)-TETRAPHOSPHATASE, SYMMETRICAL"/>
    <property type="match status" value="1"/>
</dbReference>
<dbReference type="SUPFAM" id="SSF109604">
    <property type="entry name" value="HD-domain/PDEase-like"/>
    <property type="match status" value="1"/>
</dbReference>
<sequence>MRDRVLAWLADNVPHSRLQHIIRVEQMSIELATLHNLNCEKAAVSGLMHDLAKYFKPQLLLSTARQEGLELDPVDEENPHLLHAEVSAIVARDVFGVDDEEILQAIRNHTLGRPGMSLLSCSVFLADSLEPERGNTPELEALRQESRQNLYKAVWRTCDYSLKYLIATHRLIHPRTILTRNWAMQMANQKQGQAENNKNLMPT</sequence>
<evidence type="ECO:0000256" key="1">
    <source>
        <dbReference type="ARBA" id="ARBA00012506"/>
    </source>
</evidence>
<dbReference type="InterPro" id="IPR003607">
    <property type="entry name" value="HD/PDEase_dom"/>
</dbReference>
<evidence type="ECO:0000256" key="5">
    <source>
        <dbReference type="ARBA" id="ARBA00023004"/>
    </source>
</evidence>
<comment type="catalytic activity">
    <reaction evidence="6">
        <text>P(1),P(4)-bis(5'-adenosyl) tetraphosphate + H2O = 2 ADP + 2 H(+)</text>
        <dbReference type="Rhea" id="RHEA:24252"/>
        <dbReference type="ChEBI" id="CHEBI:15377"/>
        <dbReference type="ChEBI" id="CHEBI:15378"/>
        <dbReference type="ChEBI" id="CHEBI:58141"/>
        <dbReference type="ChEBI" id="CHEBI:456216"/>
        <dbReference type="EC" id="3.6.1.41"/>
    </reaction>
</comment>
<evidence type="ECO:0000256" key="3">
    <source>
        <dbReference type="ARBA" id="ARBA00022741"/>
    </source>
</evidence>
<proteinExistence type="predicted"/>
<keyword evidence="4 8" id="KW-0378">Hydrolase</keyword>
<protein>
    <recommendedName>
        <fullName evidence="1">bis(5'-nucleosyl)-tetraphosphatase (symmetrical)</fullName>
        <ecNumber evidence="1">3.6.1.41</ecNumber>
    </recommendedName>
</protein>
<dbReference type="EC" id="3.6.1.41" evidence="1"/>
<dbReference type="GO" id="GO:0008803">
    <property type="term" value="F:bis(5'-nucleosyl)-tetraphosphatase (symmetrical) activity"/>
    <property type="evidence" value="ECO:0007669"/>
    <property type="project" value="UniProtKB-EC"/>
</dbReference>
<dbReference type="RefSeq" id="WP_190464958.1">
    <property type="nucleotide sequence ID" value="NZ_JACJPW010000031.1"/>
</dbReference>
<keyword evidence="5" id="KW-0408">Iron</keyword>
<dbReference type="AlphaFoldDB" id="A0A926VF56"/>
<evidence type="ECO:0000313" key="8">
    <source>
        <dbReference type="EMBL" id="MBD2182133.1"/>
    </source>
</evidence>
<evidence type="ECO:0000313" key="9">
    <source>
        <dbReference type="Proteomes" id="UP000641646"/>
    </source>
</evidence>
<feature type="domain" description="HD/PDEase" evidence="7">
    <location>
        <begin position="13"/>
        <end position="141"/>
    </location>
</feature>
<dbReference type="CDD" id="cd00077">
    <property type="entry name" value="HDc"/>
    <property type="match status" value="1"/>
</dbReference>
<name>A0A926VF56_9CYAN</name>
<dbReference type="NCBIfam" id="TIGR00488">
    <property type="entry name" value="bis(5'-nucleosyl)-tetraphosphatase (symmetrical) YqeK"/>
    <property type="match status" value="1"/>
</dbReference>
<dbReference type="Pfam" id="PF01966">
    <property type="entry name" value="HD"/>
    <property type="match status" value="1"/>
</dbReference>
<dbReference type="GO" id="GO:0000166">
    <property type="term" value="F:nucleotide binding"/>
    <property type="evidence" value="ECO:0007669"/>
    <property type="project" value="UniProtKB-KW"/>
</dbReference>
<gene>
    <name evidence="8" type="primary">yqeK</name>
    <name evidence="8" type="ORF">H6G03_13630</name>
</gene>
<keyword evidence="3" id="KW-0547">Nucleotide-binding</keyword>
<accession>A0A926VF56</accession>
<dbReference type="SMART" id="SM00471">
    <property type="entry name" value="HDc"/>
    <property type="match status" value="1"/>
</dbReference>
<keyword evidence="9" id="KW-1185">Reference proteome</keyword>
<evidence type="ECO:0000259" key="7">
    <source>
        <dbReference type="SMART" id="SM00471"/>
    </source>
</evidence>
<dbReference type="GO" id="GO:0046872">
    <property type="term" value="F:metal ion binding"/>
    <property type="evidence" value="ECO:0007669"/>
    <property type="project" value="UniProtKB-KW"/>
</dbReference>
<evidence type="ECO:0000256" key="2">
    <source>
        <dbReference type="ARBA" id="ARBA00022723"/>
    </source>
</evidence>
<organism evidence="8 9">
    <name type="scientific">Aerosakkonema funiforme FACHB-1375</name>
    <dbReference type="NCBI Taxonomy" id="2949571"/>
    <lineage>
        <taxon>Bacteria</taxon>
        <taxon>Bacillati</taxon>
        <taxon>Cyanobacteriota</taxon>
        <taxon>Cyanophyceae</taxon>
        <taxon>Oscillatoriophycideae</taxon>
        <taxon>Aerosakkonematales</taxon>
        <taxon>Aerosakkonemataceae</taxon>
        <taxon>Aerosakkonema</taxon>
    </lineage>
</organism>
<keyword evidence="2" id="KW-0479">Metal-binding</keyword>
<dbReference type="EMBL" id="JACJPW010000031">
    <property type="protein sequence ID" value="MBD2182133.1"/>
    <property type="molecule type" value="Genomic_DNA"/>
</dbReference>
<comment type="caution">
    <text evidence="8">The sequence shown here is derived from an EMBL/GenBank/DDBJ whole genome shotgun (WGS) entry which is preliminary data.</text>
</comment>
<dbReference type="Gene3D" id="1.10.3210.10">
    <property type="entry name" value="Hypothetical protein af1432"/>
    <property type="match status" value="1"/>
</dbReference>